<dbReference type="Proteomes" id="UP000233750">
    <property type="component" value="Unassembled WGS sequence"/>
</dbReference>
<evidence type="ECO:0000313" key="1">
    <source>
        <dbReference type="EMBL" id="PKV91874.1"/>
    </source>
</evidence>
<gene>
    <name evidence="1" type="ORF">ATK30_2661</name>
</gene>
<comment type="caution">
    <text evidence="1">The sequence shown here is derived from an EMBL/GenBank/DDBJ whole genome shotgun (WGS) entry which is preliminary data.</text>
</comment>
<keyword evidence="2" id="KW-1185">Reference proteome</keyword>
<name>A0A2N3WDB2_9PSEU</name>
<reference evidence="1 2" key="1">
    <citation type="submission" date="2017-12" db="EMBL/GenBank/DDBJ databases">
        <title>Sequencing the genomes of 1000 Actinobacteria strains.</title>
        <authorList>
            <person name="Klenk H.-P."/>
        </authorList>
    </citation>
    <scope>NUCLEOTIDE SEQUENCE [LARGE SCALE GENOMIC DNA]</scope>
    <source>
        <strain evidence="1 2">DSM 45165</strain>
    </source>
</reference>
<accession>A0A2N3WDB2</accession>
<evidence type="ECO:0000313" key="2">
    <source>
        <dbReference type="Proteomes" id="UP000233750"/>
    </source>
</evidence>
<dbReference type="EMBL" id="PJMY01000003">
    <property type="protein sequence ID" value="PKV91874.1"/>
    <property type="molecule type" value="Genomic_DNA"/>
</dbReference>
<protein>
    <submittedName>
        <fullName evidence="1">Uncharacterized protein</fullName>
    </submittedName>
</protein>
<organism evidence="1 2">
    <name type="scientific">Amycolatopsis echigonensis</name>
    <dbReference type="NCBI Taxonomy" id="2576905"/>
    <lineage>
        <taxon>Bacteria</taxon>
        <taxon>Bacillati</taxon>
        <taxon>Actinomycetota</taxon>
        <taxon>Actinomycetes</taxon>
        <taxon>Pseudonocardiales</taxon>
        <taxon>Pseudonocardiaceae</taxon>
        <taxon>Amycolatopsis</taxon>
    </lineage>
</organism>
<dbReference type="RefSeq" id="WP_101435845.1">
    <property type="nucleotide sequence ID" value="NZ_PJMY01000003.1"/>
</dbReference>
<sequence>MRTWPKRVPRSALLTAVLAAVVTAAALVVVVVLRPKPDGAVTMAPREPDAAPVDGSSSTCGNGPCRQVAAVSVGGTPVVLLADAAGGSGRVQVGQQPGTEFELAITSMGAKLTATSLRCIDGSTAACLIRGDAAGGSYGELLTESGGVWRDYGKPYFSDAGSLSLYDVSQDGRPDVIVVRHECPEAVSGTPRCEAAPVVGEVYELDGEVMGCTSTVTAPSNFRGWPDVELRKSQLRRCSSNS</sequence>
<dbReference type="AlphaFoldDB" id="A0A2N3WDB2"/>
<dbReference type="OrthoDB" id="3699175at2"/>
<proteinExistence type="predicted"/>